<feature type="transmembrane region" description="Helical" evidence="6">
    <location>
        <begin position="169"/>
        <end position="189"/>
    </location>
</feature>
<evidence type="ECO:0000256" key="3">
    <source>
        <dbReference type="ARBA" id="ARBA00022692"/>
    </source>
</evidence>
<dbReference type="AlphaFoldDB" id="A0A1G6W7W6"/>
<keyword evidence="4 6" id="KW-1133">Transmembrane helix</keyword>
<feature type="transmembrane region" description="Helical" evidence="6">
    <location>
        <begin position="195"/>
        <end position="215"/>
    </location>
</feature>
<gene>
    <name evidence="8" type="ORF">BDK88_3571</name>
    <name evidence="10" type="ORF">SAMN04488694_14410</name>
    <name evidence="9" type="ORF">SAMN05192552_103424</name>
</gene>
<organism evidence="9 13">
    <name type="scientific">Natrinema hispanicum</name>
    <dbReference type="NCBI Taxonomy" id="392421"/>
    <lineage>
        <taxon>Archaea</taxon>
        <taxon>Methanobacteriati</taxon>
        <taxon>Methanobacteriota</taxon>
        <taxon>Stenosarchaea group</taxon>
        <taxon>Halobacteria</taxon>
        <taxon>Halobacteriales</taxon>
        <taxon>Natrialbaceae</taxon>
        <taxon>Natrinema</taxon>
    </lineage>
</organism>
<dbReference type="OrthoDB" id="235837at2157"/>
<dbReference type="RefSeq" id="WP_092935767.1">
    <property type="nucleotide sequence ID" value="NZ_FMZP01000034.1"/>
</dbReference>
<dbReference type="InterPro" id="IPR032816">
    <property type="entry name" value="VTT_dom"/>
</dbReference>
<keyword evidence="3 6" id="KW-0812">Transmembrane</keyword>
<evidence type="ECO:0000313" key="12">
    <source>
        <dbReference type="Proteomes" id="UP000291097"/>
    </source>
</evidence>
<dbReference type="InterPro" id="IPR015414">
    <property type="entry name" value="TMEM64"/>
</dbReference>
<reference evidence="10" key="2">
    <citation type="submission" date="2016-10" db="EMBL/GenBank/DDBJ databases">
        <authorList>
            <person name="de Groot N.N."/>
        </authorList>
    </citation>
    <scope>NUCLEOTIDE SEQUENCE [LARGE SCALE GENOMIC DNA]</scope>
    <source>
        <strain evidence="10">CDM_6</strain>
    </source>
</reference>
<keyword evidence="5 6" id="KW-0472">Membrane</keyword>
<proteinExistence type="predicted"/>
<dbReference type="PANTHER" id="PTHR12677">
    <property type="entry name" value="GOLGI APPARATUS MEMBRANE PROTEIN TVP38-RELATED"/>
    <property type="match status" value="1"/>
</dbReference>
<dbReference type="STRING" id="392421.SAMN04488694_14410"/>
<evidence type="ECO:0000313" key="11">
    <source>
        <dbReference type="Proteomes" id="UP000199320"/>
    </source>
</evidence>
<evidence type="ECO:0000256" key="1">
    <source>
        <dbReference type="ARBA" id="ARBA00004651"/>
    </source>
</evidence>
<dbReference type="GO" id="GO:0005886">
    <property type="term" value="C:plasma membrane"/>
    <property type="evidence" value="ECO:0007669"/>
    <property type="project" value="UniProtKB-SubCell"/>
</dbReference>
<reference evidence="8 12" key="3">
    <citation type="submission" date="2019-02" db="EMBL/GenBank/DDBJ databases">
        <title>Genomic Encyclopedia of Archaeal and Bacterial Type Strains, Phase II (KMG-II): from individual species to whole genera.</title>
        <authorList>
            <person name="Goeker M."/>
        </authorList>
    </citation>
    <scope>NUCLEOTIDE SEQUENCE [LARGE SCALE GENOMIC DNA]</scope>
    <source>
        <strain evidence="8 12">DSM 18328</strain>
    </source>
</reference>
<reference evidence="11 13" key="1">
    <citation type="submission" date="2016-10" db="EMBL/GenBank/DDBJ databases">
        <authorList>
            <person name="Varghese N."/>
            <person name="Submissions S."/>
        </authorList>
    </citation>
    <scope>NUCLEOTIDE SEQUENCE [LARGE SCALE GENOMIC DNA]</scope>
    <source>
        <strain evidence="9 13">CDM_1</strain>
        <strain evidence="11">CDM_6</strain>
    </source>
</reference>
<feature type="transmembrane region" description="Helical" evidence="6">
    <location>
        <begin position="45"/>
        <end position="62"/>
    </location>
</feature>
<protein>
    <submittedName>
        <fullName evidence="8">Putative membrane protein YdjX (TVP38/TMEM64 family)</fullName>
    </submittedName>
    <submittedName>
        <fullName evidence="9">Uncharacterized membrane protein YdjX, TVP38/TMEM64 family, SNARE-associated domain</fullName>
    </submittedName>
</protein>
<dbReference type="PANTHER" id="PTHR12677:SF59">
    <property type="entry name" value="GOLGI APPARATUS MEMBRANE PROTEIN TVP38-RELATED"/>
    <property type="match status" value="1"/>
</dbReference>
<evidence type="ECO:0000259" key="7">
    <source>
        <dbReference type="Pfam" id="PF09335"/>
    </source>
</evidence>
<dbReference type="Pfam" id="PF09335">
    <property type="entry name" value="VTT_dom"/>
    <property type="match status" value="1"/>
</dbReference>
<evidence type="ECO:0000313" key="8">
    <source>
        <dbReference type="EMBL" id="RZV06555.1"/>
    </source>
</evidence>
<dbReference type="EMBL" id="FOIC01000044">
    <property type="protein sequence ID" value="SEU09845.1"/>
    <property type="molecule type" value="Genomic_DNA"/>
</dbReference>
<dbReference type="EMBL" id="SHMP01000007">
    <property type="protein sequence ID" value="RZV06555.1"/>
    <property type="molecule type" value="Genomic_DNA"/>
</dbReference>
<evidence type="ECO:0000313" key="13">
    <source>
        <dbReference type="Proteomes" id="UP000324021"/>
    </source>
</evidence>
<sequence length="229" mass="24696">MQVFSSRAAFRRGLVGVCLLLATFFAVYAGARQYAPFVFDVEELRAWIGQFGAFAPLVFVLVQAVQVIVAPIPGQFVALVSGYVFGPLAGTVYSLVGVLLGSSIAFCLAKRFGRPFVEQLLHENVLTRFDGFVERVGIPGLLAFVIIPGLPDDAICFLSGLTKWRLRTFLTVISIGRLPAYVVTVYAGGELATGKVSTAVILLGAIIVASVIGYVKQESIRTVIGRFRM</sequence>
<keyword evidence="11" id="KW-1185">Reference proteome</keyword>
<evidence type="ECO:0000256" key="6">
    <source>
        <dbReference type="SAM" id="Phobius"/>
    </source>
</evidence>
<dbReference type="EMBL" id="FMZP01000034">
    <property type="protein sequence ID" value="SDD61145.1"/>
    <property type="molecule type" value="Genomic_DNA"/>
</dbReference>
<dbReference type="Proteomes" id="UP000324021">
    <property type="component" value="Unassembled WGS sequence"/>
</dbReference>
<evidence type="ECO:0000313" key="10">
    <source>
        <dbReference type="EMBL" id="SEU09845.1"/>
    </source>
</evidence>
<dbReference type="Proteomes" id="UP000199320">
    <property type="component" value="Unassembled WGS sequence"/>
</dbReference>
<evidence type="ECO:0000313" key="9">
    <source>
        <dbReference type="EMBL" id="SDD61145.1"/>
    </source>
</evidence>
<evidence type="ECO:0000256" key="2">
    <source>
        <dbReference type="ARBA" id="ARBA00022475"/>
    </source>
</evidence>
<dbReference type="Proteomes" id="UP000291097">
    <property type="component" value="Unassembled WGS sequence"/>
</dbReference>
<evidence type="ECO:0000256" key="5">
    <source>
        <dbReference type="ARBA" id="ARBA00023136"/>
    </source>
</evidence>
<keyword evidence="2" id="KW-1003">Cell membrane</keyword>
<feature type="domain" description="VTT" evidence="7">
    <location>
        <begin position="72"/>
        <end position="188"/>
    </location>
</feature>
<evidence type="ECO:0000256" key="4">
    <source>
        <dbReference type="ARBA" id="ARBA00022989"/>
    </source>
</evidence>
<accession>A0A1G6W7W6</accession>
<comment type="subcellular location">
    <subcellularLocation>
        <location evidence="1">Cell membrane</location>
        <topology evidence="1">Multi-pass membrane protein</topology>
    </subcellularLocation>
</comment>
<name>A0A1G6W7W6_9EURY</name>